<dbReference type="Pfam" id="PF02900">
    <property type="entry name" value="LigB"/>
    <property type="match status" value="1"/>
</dbReference>
<evidence type="ECO:0000256" key="4">
    <source>
        <dbReference type="ARBA" id="ARBA00022833"/>
    </source>
</evidence>
<feature type="domain" description="Extradiol ring-cleavage dioxygenase class III enzyme subunit B" evidence="6">
    <location>
        <begin position="30"/>
        <end position="246"/>
    </location>
</feature>
<name>A0A7T4R1V7_9GAMM</name>
<dbReference type="RefSeq" id="WP_198570399.1">
    <property type="nucleotide sequence ID" value="NZ_CP066167.1"/>
</dbReference>
<keyword evidence="7" id="KW-0223">Dioxygenase</keyword>
<evidence type="ECO:0000256" key="5">
    <source>
        <dbReference type="ARBA" id="ARBA00023002"/>
    </source>
</evidence>
<dbReference type="PANTHER" id="PTHR30096">
    <property type="entry name" value="4,5-DOPA DIOXYGENASE EXTRADIOL-LIKE PROTEIN"/>
    <property type="match status" value="1"/>
</dbReference>
<keyword evidence="3" id="KW-0479">Metal-binding</keyword>
<keyword evidence="4" id="KW-0862">Zinc</keyword>
<dbReference type="Gene3D" id="3.40.830.10">
    <property type="entry name" value="LigB-like"/>
    <property type="match status" value="1"/>
</dbReference>
<accession>A0A7T4R1V7</accession>
<dbReference type="Proteomes" id="UP000596063">
    <property type="component" value="Chromosome"/>
</dbReference>
<comment type="similarity">
    <text evidence="2">Belongs to the DODA-type extradiol aromatic ring-opening dioxygenase family.</text>
</comment>
<dbReference type="InterPro" id="IPR004183">
    <property type="entry name" value="Xdiol_dOase_suB"/>
</dbReference>
<comment type="cofactor">
    <cofactor evidence="1">
        <name>Zn(2+)</name>
        <dbReference type="ChEBI" id="CHEBI:29105"/>
    </cofactor>
</comment>
<organism evidence="7 8">
    <name type="scientific">Spongiibacter nanhainus</name>
    <dbReference type="NCBI Taxonomy" id="2794344"/>
    <lineage>
        <taxon>Bacteria</taxon>
        <taxon>Pseudomonadati</taxon>
        <taxon>Pseudomonadota</taxon>
        <taxon>Gammaproteobacteria</taxon>
        <taxon>Cellvibrionales</taxon>
        <taxon>Spongiibacteraceae</taxon>
        <taxon>Spongiibacter</taxon>
    </lineage>
</organism>
<dbReference type="SUPFAM" id="SSF53213">
    <property type="entry name" value="LigB-like"/>
    <property type="match status" value="1"/>
</dbReference>
<dbReference type="GO" id="GO:0008198">
    <property type="term" value="F:ferrous iron binding"/>
    <property type="evidence" value="ECO:0007669"/>
    <property type="project" value="InterPro"/>
</dbReference>
<evidence type="ECO:0000256" key="2">
    <source>
        <dbReference type="ARBA" id="ARBA00007581"/>
    </source>
</evidence>
<dbReference type="GO" id="GO:0016702">
    <property type="term" value="F:oxidoreductase activity, acting on single donors with incorporation of molecular oxygen, incorporation of two atoms of oxygen"/>
    <property type="evidence" value="ECO:0007669"/>
    <property type="project" value="UniProtKB-ARBA"/>
</dbReference>
<evidence type="ECO:0000256" key="1">
    <source>
        <dbReference type="ARBA" id="ARBA00001947"/>
    </source>
</evidence>
<dbReference type="GO" id="GO:0008270">
    <property type="term" value="F:zinc ion binding"/>
    <property type="evidence" value="ECO:0007669"/>
    <property type="project" value="InterPro"/>
</dbReference>
<dbReference type="InterPro" id="IPR014436">
    <property type="entry name" value="Extradiol_dOase_DODA"/>
</dbReference>
<protein>
    <submittedName>
        <fullName evidence="7">Dioxygenase</fullName>
    </submittedName>
</protein>
<dbReference type="CDD" id="cd07363">
    <property type="entry name" value="45_DOPA_Dioxygenase"/>
    <property type="match status" value="1"/>
</dbReference>
<reference evidence="7 8" key="1">
    <citation type="submission" date="2020-12" db="EMBL/GenBank/DDBJ databases">
        <authorList>
            <person name="Shan Y."/>
        </authorList>
    </citation>
    <scope>NUCLEOTIDE SEQUENCE [LARGE SCALE GENOMIC DNA]</scope>
    <source>
        <strain evidence="8">csc3.9</strain>
    </source>
</reference>
<evidence type="ECO:0000259" key="6">
    <source>
        <dbReference type="Pfam" id="PF02900"/>
    </source>
</evidence>
<keyword evidence="8" id="KW-1185">Reference proteome</keyword>
<dbReference type="EMBL" id="CP066167">
    <property type="protein sequence ID" value="QQD18913.1"/>
    <property type="molecule type" value="Genomic_DNA"/>
</dbReference>
<sequence length="271" mass="29847">MQKPRVALFLSHGGGPLPLLGDGAHSEMVSCLQRIAASIPRPSAIVVVSAHWEAAKPTLTAGAQPELIYDYYGFPPESYDITYPCAGHPALTQRIAKQLRATDIDVSLDDERGFDHGLFVPLKIMYPQADIPCVQLSLVESLDPAQHIAMGRALQGLNDPSILLIGSGFSFHNMQAFFAPETDATRSANQAFDHWLQDTCGKSGLSEAERERRLLEWESAPSARYSHPREEHLLPLHVCYGYTESACTTAYQLQILNKQSSMFLWGGHADD</sequence>
<evidence type="ECO:0000313" key="7">
    <source>
        <dbReference type="EMBL" id="QQD18913.1"/>
    </source>
</evidence>
<evidence type="ECO:0000313" key="8">
    <source>
        <dbReference type="Proteomes" id="UP000596063"/>
    </source>
</evidence>
<dbReference type="PIRSF" id="PIRSF006157">
    <property type="entry name" value="Doxgns_DODA"/>
    <property type="match status" value="1"/>
</dbReference>
<gene>
    <name evidence="7" type="ORF">I6N98_03350</name>
</gene>
<dbReference type="KEGG" id="snan:I6N98_03350"/>
<dbReference type="AlphaFoldDB" id="A0A7T4R1V7"/>
<proteinExistence type="inferred from homology"/>
<keyword evidence="5" id="KW-0560">Oxidoreductase</keyword>
<evidence type="ECO:0000256" key="3">
    <source>
        <dbReference type="ARBA" id="ARBA00022723"/>
    </source>
</evidence>
<dbReference type="PANTHER" id="PTHR30096:SF0">
    <property type="entry name" value="4,5-DOPA DIOXYGENASE EXTRADIOL-LIKE PROTEIN"/>
    <property type="match status" value="1"/>
</dbReference>